<protein>
    <submittedName>
        <fullName evidence="2">SRPBCC family protein</fullName>
    </submittedName>
</protein>
<dbReference type="Proteomes" id="UP001194729">
    <property type="component" value="Unassembled WGS sequence"/>
</dbReference>
<dbReference type="SUPFAM" id="SSF55961">
    <property type="entry name" value="Bet v1-like"/>
    <property type="match status" value="1"/>
</dbReference>
<dbReference type="InterPro" id="IPR023393">
    <property type="entry name" value="START-like_dom_sf"/>
</dbReference>
<feature type="non-terminal residue" evidence="2">
    <location>
        <position position="169"/>
    </location>
</feature>
<accession>A0ABS0A9Y1</accession>
<evidence type="ECO:0000313" key="2">
    <source>
        <dbReference type="EMBL" id="MBF4986205.1"/>
    </source>
</evidence>
<reference evidence="2 3" key="1">
    <citation type="submission" date="2020-11" db="EMBL/GenBank/DDBJ databases">
        <title>P. mediterranea TC4 genome.</title>
        <authorList>
            <person name="Molmeret M."/>
        </authorList>
    </citation>
    <scope>NUCLEOTIDE SEQUENCE [LARGE SCALE GENOMIC DNA]</scope>
    <source>
        <strain evidence="2 3">TC4</strain>
    </source>
</reference>
<keyword evidence="1" id="KW-1133">Transmembrane helix</keyword>
<gene>
    <name evidence="2" type="ORF">FNJ87_18420</name>
</gene>
<sequence length="169" mass="19184">MKVLKYLFLFLLVIIVGSAVYFSLQDGSYYISEKKTIKAPPEMVYEQISDFKNWNHWNPWTNSSDVTNTLGDVTTGINGFYTFTDEYGNGSMTFTALEPQKSIEADMEYHTGLTDSNSIVTMSLNPVPEGTEVTWTIKGEDGLKNKVMNFIFGLDLEEEIRPFLYIGLI</sequence>
<feature type="transmembrane region" description="Helical" evidence="1">
    <location>
        <begin position="6"/>
        <end position="24"/>
    </location>
</feature>
<keyword evidence="1" id="KW-0812">Transmembrane</keyword>
<dbReference type="InterPro" id="IPR019587">
    <property type="entry name" value="Polyketide_cyclase/dehydratase"/>
</dbReference>
<proteinExistence type="predicted"/>
<dbReference type="CDD" id="cd07818">
    <property type="entry name" value="SRPBCC_1"/>
    <property type="match status" value="1"/>
</dbReference>
<evidence type="ECO:0000256" key="1">
    <source>
        <dbReference type="SAM" id="Phobius"/>
    </source>
</evidence>
<dbReference type="Gene3D" id="3.30.530.20">
    <property type="match status" value="1"/>
</dbReference>
<organism evidence="2 3">
    <name type="scientific">Nonlabens mediterrranea</name>
    <dbReference type="NCBI Taxonomy" id="1419947"/>
    <lineage>
        <taxon>Bacteria</taxon>
        <taxon>Pseudomonadati</taxon>
        <taxon>Bacteroidota</taxon>
        <taxon>Flavobacteriia</taxon>
        <taxon>Flavobacteriales</taxon>
        <taxon>Flavobacteriaceae</taxon>
        <taxon>Nonlabens</taxon>
    </lineage>
</organism>
<keyword evidence="3" id="KW-1185">Reference proteome</keyword>
<evidence type="ECO:0000313" key="3">
    <source>
        <dbReference type="Proteomes" id="UP001194729"/>
    </source>
</evidence>
<dbReference type="EMBL" id="JADKYU010001020">
    <property type="protein sequence ID" value="MBF4986205.1"/>
    <property type="molecule type" value="Genomic_DNA"/>
</dbReference>
<name>A0ABS0A9Y1_9FLAO</name>
<comment type="caution">
    <text evidence="2">The sequence shown here is derived from an EMBL/GenBank/DDBJ whole genome shotgun (WGS) entry which is preliminary data.</text>
</comment>
<keyword evidence="1" id="KW-0472">Membrane</keyword>
<dbReference type="Pfam" id="PF10604">
    <property type="entry name" value="Polyketide_cyc2"/>
    <property type="match status" value="1"/>
</dbReference>